<sequence>MLRTKGEGKSLHNLAFPKDVDYINRLHDLSISARKVDGLENAGIGKIPPYWGSDKAWVRERFPAIKVASRALGDKRHEVKTLEELGFNYREYNSQFSPSTFLDLVGIGSNASEGHARPSDFMAWCNKDKGYARQLTPWGSQKVVKPLGPLQDRAELACAMARKGWNEFTNQADYVIQCIDVVVNGALVPLLHVRSELREANEAAFRSDQLDQSIALVARMLLESTRQDMGEARWLSRWRVLNSILGGLRANVAKINHYPKLRHLVDDLPSESGQA</sequence>
<gene>
    <name evidence="1" type="primary">FMO1_2</name>
    <name evidence="1" type="ORF">LTR09_007475</name>
</gene>
<comment type="caution">
    <text evidence="1">The sequence shown here is derived from an EMBL/GenBank/DDBJ whole genome shotgun (WGS) entry which is preliminary data.</text>
</comment>
<reference evidence="1" key="1">
    <citation type="submission" date="2023-04" db="EMBL/GenBank/DDBJ databases">
        <title>Black Yeasts Isolated from many extreme environments.</title>
        <authorList>
            <person name="Coleine C."/>
            <person name="Stajich J.E."/>
            <person name="Selbmann L."/>
        </authorList>
    </citation>
    <scope>NUCLEOTIDE SEQUENCE</scope>
    <source>
        <strain evidence="1">CCFEE 5312</strain>
    </source>
</reference>
<dbReference type="GO" id="GO:0004497">
    <property type="term" value="F:monooxygenase activity"/>
    <property type="evidence" value="ECO:0007669"/>
    <property type="project" value="UniProtKB-KW"/>
</dbReference>
<dbReference type="Gene3D" id="3.50.50.60">
    <property type="entry name" value="FAD/NAD(P)-binding domain"/>
    <property type="match status" value="1"/>
</dbReference>
<name>A0AAJ0DJ88_9PEZI</name>
<proteinExistence type="predicted"/>
<organism evidence="1 2">
    <name type="scientific">Extremus antarcticus</name>
    <dbReference type="NCBI Taxonomy" id="702011"/>
    <lineage>
        <taxon>Eukaryota</taxon>
        <taxon>Fungi</taxon>
        <taxon>Dikarya</taxon>
        <taxon>Ascomycota</taxon>
        <taxon>Pezizomycotina</taxon>
        <taxon>Dothideomycetes</taxon>
        <taxon>Dothideomycetidae</taxon>
        <taxon>Mycosphaerellales</taxon>
        <taxon>Extremaceae</taxon>
        <taxon>Extremus</taxon>
    </lineage>
</organism>
<accession>A0AAJ0DJ88</accession>
<keyword evidence="2" id="KW-1185">Reference proteome</keyword>
<keyword evidence="1" id="KW-0503">Monooxygenase</keyword>
<dbReference type="AlphaFoldDB" id="A0AAJ0DJ88"/>
<dbReference type="InterPro" id="IPR036188">
    <property type="entry name" value="FAD/NAD-bd_sf"/>
</dbReference>
<dbReference type="EMBL" id="JAWDJX010000026">
    <property type="protein sequence ID" value="KAK3051452.1"/>
    <property type="molecule type" value="Genomic_DNA"/>
</dbReference>
<protein>
    <submittedName>
        <fullName evidence="1">Monooxygenase</fullName>
    </submittedName>
</protein>
<dbReference type="Proteomes" id="UP001271007">
    <property type="component" value="Unassembled WGS sequence"/>
</dbReference>
<evidence type="ECO:0000313" key="1">
    <source>
        <dbReference type="EMBL" id="KAK3051452.1"/>
    </source>
</evidence>
<keyword evidence="1" id="KW-0560">Oxidoreductase</keyword>
<evidence type="ECO:0000313" key="2">
    <source>
        <dbReference type="Proteomes" id="UP001271007"/>
    </source>
</evidence>